<evidence type="ECO:0000256" key="4">
    <source>
        <dbReference type="ARBA" id="ARBA00022737"/>
    </source>
</evidence>
<accession>A0AAE3J994</accession>
<name>A0AAE3J994_9FIRM</name>
<protein>
    <submittedName>
        <fullName evidence="10">Uncharacterized protein</fullName>
    </submittedName>
</protein>
<dbReference type="PANTHER" id="PTHR43034:SF2">
    <property type="entry name" value="ION-TRANSLOCATING OXIDOREDUCTASE COMPLEX SUBUNIT C"/>
    <property type="match status" value="1"/>
</dbReference>
<keyword evidence="3" id="KW-0479">Metal-binding</keyword>
<keyword evidence="11" id="KW-1185">Reference proteome</keyword>
<dbReference type="GO" id="GO:0016020">
    <property type="term" value="C:membrane"/>
    <property type="evidence" value="ECO:0007669"/>
    <property type="project" value="InterPro"/>
</dbReference>
<dbReference type="PANTHER" id="PTHR43034">
    <property type="entry name" value="ION-TRANSLOCATING OXIDOREDUCTASE COMPLEX SUBUNIT C"/>
    <property type="match status" value="1"/>
</dbReference>
<evidence type="ECO:0000313" key="11">
    <source>
        <dbReference type="Proteomes" id="UP001198242"/>
    </source>
</evidence>
<dbReference type="InterPro" id="IPR011538">
    <property type="entry name" value="Nuo51_FMN-bd"/>
</dbReference>
<dbReference type="GO" id="GO:0051539">
    <property type="term" value="F:4 iron, 4 sulfur cluster binding"/>
    <property type="evidence" value="ECO:0007669"/>
    <property type="project" value="UniProtKB-KW"/>
</dbReference>
<keyword evidence="4" id="KW-0677">Repeat</keyword>
<dbReference type="SUPFAM" id="SSF142019">
    <property type="entry name" value="Nqo1 FMN-binding domain-like"/>
    <property type="match status" value="1"/>
</dbReference>
<reference evidence="10 11" key="1">
    <citation type="submission" date="2021-10" db="EMBL/GenBank/DDBJ databases">
        <title>Anaerobic single-cell dispensing facilitates the cultivation of human gut bacteria.</title>
        <authorList>
            <person name="Afrizal A."/>
        </authorList>
    </citation>
    <scope>NUCLEOTIDE SEQUENCE [LARGE SCALE GENOMIC DNA]</scope>
    <source>
        <strain evidence="10 11">CLA-AA-H232</strain>
    </source>
</reference>
<keyword evidence="1" id="KW-0813">Transport</keyword>
<keyword evidence="7" id="KW-0411">Iron-sulfur</keyword>
<dbReference type="InterPro" id="IPR026902">
    <property type="entry name" value="RnfC_N"/>
</dbReference>
<feature type="domain" description="RnfC Barrel sandwich hybrid" evidence="9">
    <location>
        <begin position="6"/>
        <end position="98"/>
    </location>
</feature>
<comment type="caution">
    <text evidence="10">The sequence shown here is derived from an EMBL/GenBank/DDBJ whole genome shotgun (WGS) entry which is preliminary data.</text>
</comment>
<organism evidence="10 11">
    <name type="scientific">Hominilimicola fabiformis</name>
    <dbReference type="NCBI Taxonomy" id="2885356"/>
    <lineage>
        <taxon>Bacteria</taxon>
        <taxon>Bacillati</taxon>
        <taxon>Bacillota</taxon>
        <taxon>Clostridia</taxon>
        <taxon>Eubacteriales</taxon>
        <taxon>Oscillospiraceae</taxon>
        <taxon>Hominilimicola</taxon>
    </lineage>
</organism>
<dbReference type="SUPFAM" id="SSF142984">
    <property type="entry name" value="Nqo1 middle domain-like"/>
    <property type="match status" value="1"/>
</dbReference>
<dbReference type="InterPro" id="IPR037225">
    <property type="entry name" value="Nuo51_FMN-bd_sf"/>
</dbReference>
<evidence type="ECO:0000256" key="3">
    <source>
        <dbReference type="ARBA" id="ARBA00022723"/>
    </source>
</evidence>
<dbReference type="RefSeq" id="WP_308456147.1">
    <property type="nucleotide sequence ID" value="NZ_JAJEQM010000005.1"/>
</dbReference>
<dbReference type="Pfam" id="PF13375">
    <property type="entry name" value="RnfC_N"/>
    <property type="match status" value="1"/>
</dbReference>
<evidence type="ECO:0000256" key="5">
    <source>
        <dbReference type="ARBA" id="ARBA00022982"/>
    </source>
</evidence>
<feature type="domain" description="NADH-ubiquinone oxidoreductase 51kDa subunit FMN-binding" evidence="8">
    <location>
        <begin position="118"/>
        <end position="241"/>
    </location>
</feature>
<keyword evidence="2" id="KW-0004">4Fe-4S</keyword>
<evidence type="ECO:0000256" key="2">
    <source>
        <dbReference type="ARBA" id="ARBA00022485"/>
    </source>
</evidence>
<dbReference type="EMBL" id="JAJEQM010000005">
    <property type="protein sequence ID" value="MCC2210156.1"/>
    <property type="molecule type" value="Genomic_DNA"/>
</dbReference>
<keyword evidence="5" id="KW-0249">Electron transport</keyword>
<evidence type="ECO:0000256" key="1">
    <source>
        <dbReference type="ARBA" id="ARBA00022448"/>
    </source>
</evidence>
<evidence type="ECO:0000313" key="10">
    <source>
        <dbReference type="EMBL" id="MCC2210156.1"/>
    </source>
</evidence>
<dbReference type="Proteomes" id="UP001198242">
    <property type="component" value="Unassembled WGS sequence"/>
</dbReference>
<dbReference type="InterPro" id="IPR010208">
    <property type="entry name" value="Ion_transpt_RnfC/RsxC"/>
</dbReference>
<sequence>MSISFRGAKKYKKHNGFDKSAEIHSPLPAPVYFFNLVQNTDVTLSPLVEVGDTVEIGSKIADLESYDAMPLYSSVSGIVTSVSDTFICVENNMKYTAVQTQKTDDIDSLTTREMLWIIREAGICEVRNGIPAHILLGTEKTPEYIIVPTFDSDPYVSSPQFASLGNTEKILKSLNIVMKILNTKKAIIAVENNTKKIFSDFKLNLRYNENISLCSLKARYPQSRDDILVKTLTGKDIDKINIVILSPETLCNIYDALTLQKPVTEKIITVSGDDILPPNNYKVPIGLPVSSLLHDSGYTSPETVIVGGIVDGRQITDLDEPITSSTNSIIAFNDSSNIPKYRKELI</sequence>
<evidence type="ECO:0000256" key="7">
    <source>
        <dbReference type="ARBA" id="ARBA00023014"/>
    </source>
</evidence>
<evidence type="ECO:0000256" key="6">
    <source>
        <dbReference type="ARBA" id="ARBA00023004"/>
    </source>
</evidence>
<gene>
    <name evidence="10" type="ORF">LKE05_05045</name>
</gene>
<evidence type="ECO:0000259" key="8">
    <source>
        <dbReference type="Pfam" id="PF01512"/>
    </source>
</evidence>
<dbReference type="Pfam" id="PF01512">
    <property type="entry name" value="Complex1_51K"/>
    <property type="match status" value="1"/>
</dbReference>
<evidence type="ECO:0000259" key="9">
    <source>
        <dbReference type="Pfam" id="PF13375"/>
    </source>
</evidence>
<keyword evidence="6" id="KW-0408">Iron</keyword>
<dbReference type="AlphaFoldDB" id="A0AAE3J994"/>
<dbReference type="GO" id="GO:0046872">
    <property type="term" value="F:metal ion binding"/>
    <property type="evidence" value="ECO:0007669"/>
    <property type="project" value="UniProtKB-KW"/>
</dbReference>
<dbReference type="GO" id="GO:0009055">
    <property type="term" value="F:electron transfer activity"/>
    <property type="evidence" value="ECO:0007669"/>
    <property type="project" value="InterPro"/>
</dbReference>
<proteinExistence type="predicted"/>